<name>A0AAP6JJH5_9GAMM</name>
<evidence type="ECO:0000256" key="4">
    <source>
        <dbReference type="SAM" id="Phobius"/>
    </source>
</evidence>
<dbReference type="InterPro" id="IPR003594">
    <property type="entry name" value="HATPase_dom"/>
</dbReference>
<feature type="transmembrane region" description="Helical" evidence="4">
    <location>
        <begin position="61"/>
        <end position="79"/>
    </location>
</feature>
<feature type="transmembrane region" description="Helical" evidence="4">
    <location>
        <begin position="123"/>
        <end position="141"/>
    </location>
</feature>
<dbReference type="InterPro" id="IPR036890">
    <property type="entry name" value="HATPase_C_sf"/>
</dbReference>
<dbReference type="Proteomes" id="UP001302316">
    <property type="component" value="Unassembled WGS sequence"/>
</dbReference>
<dbReference type="PANTHER" id="PTHR24421:SF63">
    <property type="entry name" value="SENSOR HISTIDINE KINASE DESK"/>
    <property type="match status" value="1"/>
</dbReference>
<reference evidence="7 8" key="1">
    <citation type="submission" date="2023-12" db="EMBL/GenBank/DDBJ databases">
        <title>Whole-genome sequencing of halo(alkali)philic microorganisms from hypersaline lakes.</title>
        <authorList>
            <person name="Sorokin D.Y."/>
            <person name="Merkel A.Y."/>
            <person name="Messina E."/>
            <person name="Yakimov M."/>
        </authorList>
    </citation>
    <scope>NUCLEOTIDE SEQUENCE [LARGE SCALE GENOMIC DNA]</scope>
    <source>
        <strain evidence="7 8">AB-CW1</strain>
    </source>
</reference>
<feature type="transmembrane region" description="Helical" evidence="4">
    <location>
        <begin position="35"/>
        <end position="55"/>
    </location>
</feature>
<comment type="caution">
    <text evidence="7">The sequence shown here is derived from an EMBL/GenBank/DDBJ whole genome shotgun (WGS) entry which is preliminary data.</text>
</comment>
<dbReference type="GO" id="GO:0016020">
    <property type="term" value="C:membrane"/>
    <property type="evidence" value="ECO:0007669"/>
    <property type="project" value="InterPro"/>
</dbReference>
<dbReference type="Pfam" id="PF07730">
    <property type="entry name" value="HisKA_3"/>
    <property type="match status" value="1"/>
</dbReference>
<protein>
    <submittedName>
        <fullName evidence="7">Sensor histidine kinase</fullName>
    </submittedName>
</protein>
<dbReference type="InterPro" id="IPR050482">
    <property type="entry name" value="Sensor_HK_TwoCompSys"/>
</dbReference>
<evidence type="ECO:0000313" key="8">
    <source>
        <dbReference type="Proteomes" id="UP001302316"/>
    </source>
</evidence>
<dbReference type="GO" id="GO:0046983">
    <property type="term" value="F:protein dimerization activity"/>
    <property type="evidence" value="ECO:0007669"/>
    <property type="project" value="InterPro"/>
</dbReference>
<keyword evidence="2 7" id="KW-0418">Kinase</keyword>
<evidence type="ECO:0000256" key="2">
    <source>
        <dbReference type="ARBA" id="ARBA00022777"/>
    </source>
</evidence>
<dbReference type="EMBL" id="JAYGII010000049">
    <property type="protein sequence ID" value="MEA5446709.1"/>
    <property type="molecule type" value="Genomic_DNA"/>
</dbReference>
<dbReference type="PANTHER" id="PTHR24421">
    <property type="entry name" value="NITRATE/NITRITE SENSOR PROTEIN NARX-RELATED"/>
    <property type="match status" value="1"/>
</dbReference>
<feature type="domain" description="Signal transduction histidine kinase subgroup 3 dimerisation and phosphoacceptor" evidence="6">
    <location>
        <begin position="196"/>
        <end position="262"/>
    </location>
</feature>
<feature type="transmembrane region" description="Helical" evidence="4">
    <location>
        <begin position="153"/>
        <end position="171"/>
    </location>
</feature>
<dbReference type="SUPFAM" id="SSF55874">
    <property type="entry name" value="ATPase domain of HSP90 chaperone/DNA topoisomerase II/histidine kinase"/>
    <property type="match status" value="1"/>
</dbReference>
<sequence length="393" mass="43467">MTDSRSGNQHRAQAKAWARPLLAIHRRLLPDDREIGWTPYLWLVYLSFFFIEWFFRPVPVWELALSGLALAVFIGAYFRSFWVGSRQRLRMIVLTTLIGLAITPINSGGIVFFIYAAATAGTLLPRSLALGTMAAVILVVLAQSAYLGLPLQYWLVGTVIGGFVGLANLYYTGVSSENAALRLSQQEVQALAATRERERISRDLHDLLGQSLALMSLKAQLARRLIDRDPQQAEAELHIIEEQAREALQQVRDAVRGYRRASLASESADAHLSLVSQEVEFDYELPEQPLPADVDAELALVLREAVTNVLRHSRAEHCRLTVRPSGQDLHFHFSDDGNPGMIEEGNGLSGMRQRIAGLGGRFHVSTEQGLHIQATLPNALATQTPSGEKDKAA</sequence>
<dbReference type="Gene3D" id="3.30.565.10">
    <property type="entry name" value="Histidine kinase-like ATPase, C-terminal domain"/>
    <property type="match status" value="1"/>
</dbReference>
<accession>A0AAP6JJH5</accession>
<evidence type="ECO:0000256" key="3">
    <source>
        <dbReference type="ARBA" id="ARBA00023012"/>
    </source>
</evidence>
<evidence type="ECO:0000259" key="5">
    <source>
        <dbReference type="Pfam" id="PF02518"/>
    </source>
</evidence>
<evidence type="ECO:0000313" key="7">
    <source>
        <dbReference type="EMBL" id="MEA5446709.1"/>
    </source>
</evidence>
<keyword evidence="4" id="KW-0472">Membrane</keyword>
<proteinExistence type="predicted"/>
<gene>
    <name evidence="7" type="ORF">VCB98_12855</name>
</gene>
<keyword evidence="4" id="KW-1133">Transmembrane helix</keyword>
<dbReference type="AlphaFoldDB" id="A0AAP6JJH5"/>
<keyword evidence="3" id="KW-0902">Two-component regulatory system</keyword>
<keyword evidence="4" id="KW-0812">Transmembrane</keyword>
<dbReference type="CDD" id="cd16917">
    <property type="entry name" value="HATPase_UhpB-NarQ-NarX-like"/>
    <property type="match status" value="1"/>
</dbReference>
<dbReference type="InterPro" id="IPR011712">
    <property type="entry name" value="Sig_transdc_His_kin_sub3_dim/P"/>
</dbReference>
<organism evidence="7 8">
    <name type="scientific">Natronospira elongata</name>
    <dbReference type="NCBI Taxonomy" id="3110268"/>
    <lineage>
        <taxon>Bacteria</taxon>
        <taxon>Pseudomonadati</taxon>
        <taxon>Pseudomonadota</taxon>
        <taxon>Gammaproteobacteria</taxon>
        <taxon>Natronospirales</taxon>
        <taxon>Natronospiraceae</taxon>
        <taxon>Natronospira</taxon>
    </lineage>
</organism>
<dbReference type="Pfam" id="PF02518">
    <property type="entry name" value="HATPase_c"/>
    <property type="match status" value="1"/>
</dbReference>
<feature type="transmembrane region" description="Helical" evidence="4">
    <location>
        <begin position="91"/>
        <end position="117"/>
    </location>
</feature>
<evidence type="ECO:0000256" key="1">
    <source>
        <dbReference type="ARBA" id="ARBA00022679"/>
    </source>
</evidence>
<dbReference type="RefSeq" id="WP_346053176.1">
    <property type="nucleotide sequence ID" value="NZ_JAYGII010000049.1"/>
</dbReference>
<evidence type="ECO:0000259" key="6">
    <source>
        <dbReference type="Pfam" id="PF07730"/>
    </source>
</evidence>
<dbReference type="Gene3D" id="1.20.5.1930">
    <property type="match status" value="1"/>
</dbReference>
<feature type="domain" description="Histidine kinase/HSP90-like ATPase" evidence="5">
    <location>
        <begin position="297"/>
        <end position="378"/>
    </location>
</feature>
<keyword evidence="1" id="KW-0808">Transferase</keyword>
<keyword evidence="8" id="KW-1185">Reference proteome</keyword>
<dbReference type="GO" id="GO:0000155">
    <property type="term" value="F:phosphorelay sensor kinase activity"/>
    <property type="evidence" value="ECO:0007669"/>
    <property type="project" value="InterPro"/>
</dbReference>